<reference evidence="6" key="1">
    <citation type="submission" date="2014-08" db="EMBL/GenBank/DDBJ databases">
        <authorList>
            <person name="Edwards T."/>
        </authorList>
    </citation>
    <scope>NUCLEOTIDE SEQUENCE [LARGE SCALE GENOMIC DNA]</scope>
</reference>
<dbReference type="EMBL" id="CCND01000051">
    <property type="protein sequence ID" value="CDX62998.1"/>
    <property type="molecule type" value="Genomic_DNA"/>
</dbReference>
<evidence type="ECO:0000259" key="4">
    <source>
        <dbReference type="PROSITE" id="PS51891"/>
    </source>
</evidence>
<dbReference type="InterPro" id="IPR011057">
    <property type="entry name" value="Mss4-like_sf"/>
</dbReference>
<dbReference type="Gene3D" id="2.170.150.70">
    <property type="match status" value="1"/>
</dbReference>
<dbReference type="GO" id="GO:0046872">
    <property type="term" value="F:metal ion binding"/>
    <property type="evidence" value="ECO:0007669"/>
    <property type="project" value="UniProtKB-KW"/>
</dbReference>
<gene>
    <name evidence="5" type="ORF">MPL1032_80062</name>
</gene>
<evidence type="ECO:0000256" key="3">
    <source>
        <dbReference type="ARBA" id="ARBA00022833"/>
    </source>
</evidence>
<protein>
    <submittedName>
        <fullName evidence="5">Glutathione-dependent formaldehyde-activating protein</fullName>
    </submittedName>
</protein>
<dbReference type="Pfam" id="PF04828">
    <property type="entry name" value="GFA"/>
    <property type="match status" value="1"/>
</dbReference>
<proteinExistence type="inferred from homology"/>
<evidence type="ECO:0000313" key="6">
    <source>
        <dbReference type="Proteomes" id="UP000182888"/>
    </source>
</evidence>
<dbReference type="PANTHER" id="PTHR28620:SF1">
    <property type="entry name" value="CENP-V_GFA DOMAIN-CONTAINING PROTEIN"/>
    <property type="match status" value="1"/>
</dbReference>
<accession>A0A0K2W6R5</accession>
<comment type="similarity">
    <text evidence="1">Belongs to the Gfa family.</text>
</comment>
<keyword evidence="2" id="KW-0479">Metal-binding</keyword>
<feature type="domain" description="CENP-V/GFA" evidence="4">
    <location>
        <begin position="5"/>
        <end position="113"/>
    </location>
</feature>
<dbReference type="AlphaFoldDB" id="A0A0K2W6R5"/>
<evidence type="ECO:0000313" key="5">
    <source>
        <dbReference type="EMBL" id="CDX62998.1"/>
    </source>
</evidence>
<keyword evidence="3" id="KW-0862">Zinc</keyword>
<evidence type="ECO:0000256" key="1">
    <source>
        <dbReference type="ARBA" id="ARBA00005495"/>
    </source>
</evidence>
<dbReference type="GO" id="GO:0016846">
    <property type="term" value="F:carbon-sulfur lyase activity"/>
    <property type="evidence" value="ECO:0007669"/>
    <property type="project" value="InterPro"/>
</dbReference>
<dbReference type="PROSITE" id="PS51891">
    <property type="entry name" value="CENP_V_GFA"/>
    <property type="match status" value="1"/>
</dbReference>
<evidence type="ECO:0000256" key="2">
    <source>
        <dbReference type="ARBA" id="ARBA00022723"/>
    </source>
</evidence>
<dbReference type="InterPro" id="IPR052355">
    <property type="entry name" value="CENP-V-like"/>
</dbReference>
<name>A0A0K2W6R5_MESPL</name>
<dbReference type="PANTHER" id="PTHR28620">
    <property type="entry name" value="CENTROMERE PROTEIN V"/>
    <property type="match status" value="1"/>
</dbReference>
<dbReference type="InterPro" id="IPR006913">
    <property type="entry name" value="CENP-V/GFA"/>
</dbReference>
<organism evidence="5 6">
    <name type="scientific">Mesorhizobium plurifarium</name>
    <dbReference type="NCBI Taxonomy" id="69974"/>
    <lineage>
        <taxon>Bacteria</taxon>
        <taxon>Pseudomonadati</taxon>
        <taxon>Pseudomonadota</taxon>
        <taxon>Alphaproteobacteria</taxon>
        <taxon>Hyphomicrobiales</taxon>
        <taxon>Phyllobacteriaceae</taxon>
        <taxon>Mesorhizobium</taxon>
    </lineage>
</organism>
<dbReference type="SUPFAM" id="SSF51316">
    <property type="entry name" value="Mss4-like"/>
    <property type="match status" value="1"/>
</dbReference>
<sequence length="117" mass="12994">MLMLYKGSCHCGKVAFEVEGELGMAVRCNCSICRRKGALLWAVPHEKLNLVAWGDDLGRYTFGKAQIAHRFCRTCGMHPFAEDVSEGGERSAYVNINCLEDVDLTAIEVFEFDGRSA</sequence>
<dbReference type="Proteomes" id="UP000182888">
    <property type="component" value="Unassembled WGS sequence"/>
</dbReference>